<feature type="compositionally biased region" description="Basic and acidic residues" evidence="1">
    <location>
        <begin position="17"/>
        <end position="27"/>
    </location>
</feature>
<keyword evidence="3" id="KW-1185">Reference proteome</keyword>
<organism evidence="2 3">
    <name type="scientific">Pythium oligandrum</name>
    <name type="common">Mycoparasitic fungus</name>
    <dbReference type="NCBI Taxonomy" id="41045"/>
    <lineage>
        <taxon>Eukaryota</taxon>
        <taxon>Sar</taxon>
        <taxon>Stramenopiles</taxon>
        <taxon>Oomycota</taxon>
        <taxon>Peronosporomycetes</taxon>
        <taxon>Pythiales</taxon>
        <taxon>Pythiaceae</taxon>
        <taxon>Pythium</taxon>
    </lineage>
</organism>
<reference evidence="2" key="1">
    <citation type="submission" date="2019-03" db="EMBL/GenBank/DDBJ databases">
        <title>Long read genome sequence of the mycoparasitic Pythium oligandrum ATCC 38472 isolated from sugarbeet rhizosphere.</title>
        <authorList>
            <person name="Gaulin E."/>
        </authorList>
    </citation>
    <scope>NUCLEOTIDE SEQUENCE</scope>
    <source>
        <strain evidence="2">ATCC 38472_TT</strain>
    </source>
</reference>
<evidence type="ECO:0000256" key="1">
    <source>
        <dbReference type="SAM" id="MobiDB-lite"/>
    </source>
</evidence>
<sequence length="460" mass="52649">MRSTSLSLLPSQPVRAPLREEEKAERQRQRVRRFYHSKLNTLQSQRDQVQTLEAQYEEFIVQKRLEEAYPRVEGPNEALRIALLASTEVNLLVLIPVAAPLTEAEKAERQRVHVRRAYYSKLNHLQALKKSRSSKPLIVQKRRLETMSGPCDVSVSYQELVDKYADLTELKEELRQRNVSIRVVLTEHQRFAHMMEKMTSKDESTDDDTGGDYGRGGKRSSQRPSSVMLPTLRAPTSADLCREIALRSYAEIARFRASPHFLTTGVSVFGWRDKRFHDGERLEFILTKTFQGITALDLMQRTWNAIATPRMALLYSPSMSPRVYLIQDVDNENVILFRVFSTLDGLVMVQSVFLVAYLPVPTGHTIIVRSLGRDLMAPYEPPPDNVHRQWHDFFVWLLFEHNQHATLSLGGQVDVLETIGSDAWLLELLSVVLRWENMVIGPIVGLENAWSLLASLSSLN</sequence>
<feature type="region of interest" description="Disordered" evidence="1">
    <location>
        <begin position="196"/>
        <end position="229"/>
    </location>
</feature>
<evidence type="ECO:0000313" key="3">
    <source>
        <dbReference type="Proteomes" id="UP000794436"/>
    </source>
</evidence>
<comment type="caution">
    <text evidence="2">The sequence shown here is derived from an EMBL/GenBank/DDBJ whole genome shotgun (WGS) entry which is preliminary data.</text>
</comment>
<dbReference type="Proteomes" id="UP000794436">
    <property type="component" value="Unassembled WGS sequence"/>
</dbReference>
<name>A0A8K1C800_PYTOL</name>
<dbReference type="OrthoDB" id="148089at2759"/>
<dbReference type="EMBL" id="SPLM01000113">
    <property type="protein sequence ID" value="TMW57908.1"/>
    <property type="molecule type" value="Genomic_DNA"/>
</dbReference>
<gene>
    <name evidence="2" type="ORF">Poli38472_013382</name>
</gene>
<accession>A0A8K1C800</accession>
<feature type="region of interest" description="Disordered" evidence="1">
    <location>
        <begin position="1"/>
        <end position="27"/>
    </location>
</feature>
<feature type="compositionally biased region" description="Polar residues" evidence="1">
    <location>
        <begin position="1"/>
        <end position="10"/>
    </location>
</feature>
<dbReference type="AlphaFoldDB" id="A0A8K1C800"/>
<proteinExistence type="predicted"/>
<evidence type="ECO:0000313" key="2">
    <source>
        <dbReference type="EMBL" id="TMW57908.1"/>
    </source>
</evidence>
<protein>
    <submittedName>
        <fullName evidence="2">Uncharacterized protein</fullName>
    </submittedName>
</protein>